<protein>
    <submittedName>
        <fullName evidence="2">Uncharacterized protein</fullName>
    </submittedName>
</protein>
<feature type="region of interest" description="Disordered" evidence="1">
    <location>
        <begin position="66"/>
        <end position="105"/>
    </location>
</feature>
<feature type="region of interest" description="Disordered" evidence="1">
    <location>
        <begin position="255"/>
        <end position="333"/>
    </location>
</feature>
<reference evidence="2" key="1">
    <citation type="submission" date="2014-09" db="EMBL/GenBank/DDBJ databases">
        <title>Genome sequence of the luminous mushroom Mycena chlorophos for searching fungal bioluminescence genes.</title>
        <authorList>
            <person name="Tanaka Y."/>
            <person name="Kasuga D."/>
            <person name="Oba Y."/>
            <person name="Hase S."/>
            <person name="Sato K."/>
            <person name="Oba Y."/>
            <person name="Sakakibara Y."/>
        </authorList>
    </citation>
    <scope>NUCLEOTIDE SEQUENCE</scope>
</reference>
<organism evidence="2 3">
    <name type="scientific">Mycena chlorophos</name>
    <name type="common">Agaric fungus</name>
    <name type="synonym">Agaricus chlorophos</name>
    <dbReference type="NCBI Taxonomy" id="658473"/>
    <lineage>
        <taxon>Eukaryota</taxon>
        <taxon>Fungi</taxon>
        <taxon>Dikarya</taxon>
        <taxon>Basidiomycota</taxon>
        <taxon>Agaricomycotina</taxon>
        <taxon>Agaricomycetes</taxon>
        <taxon>Agaricomycetidae</taxon>
        <taxon>Agaricales</taxon>
        <taxon>Marasmiineae</taxon>
        <taxon>Mycenaceae</taxon>
        <taxon>Mycena</taxon>
    </lineage>
</organism>
<feature type="compositionally biased region" description="Polar residues" evidence="1">
    <location>
        <begin position="265"/>
        <end position="283"/>
    </location>
</feature>
<proteinExistence type="predicted"/>
<dbReference type="EMBL" id="DF838099">
    <property type="protein sequence ID" value="GAT42585.1"/>
    <property type="molecule type" value="Genomic_DNA"/>
</dbReference>
<dbReference type="Proteomes" id="UP000815677">
    <property type="component" value="Unassembled WGS sequence"/>
</dbReference>
<accession>A0ABQ0KVN2</accession>
<evidence type="ECO:0000313" key="3">
    <source>
        <dbReference type="Proteomes" id="UP000815677"/>
    </source>
</evidence>
<feature type="compositionally biased region" description="Basic and acidic residues" evidence="1">
    <location>
        <begin position="317"/>
        <end position="333"/>
    </location>
</feature>
<name>A0ABQ0KVN2_MYCCL</name>
<evidence type="ECO:0000256" key="1">
    <source>
        <dbReference type="SAM" id="MobiDB-lite"/>
    </source>
</evidence>
<sequence length="333" mass="36717">MLLSVPCRPCRCCLRPTPSLACQERALRLGGRLSSSGPPSIHTDLIRGVLSMHSGAALTCITSSDAEDNTSTTHLHPSPPPNIMSRKCRSSSTLRPGSPPRTSHLRLPCAADDECLGVLAADRTEVATPKHICGRARRFRTHVLTAPSLASSTYHFPQRSPPTDNVERCVTSPLPDFGVDGARQRVRLRPGHLDAPEYTRGAALRRFSALSELRMVYRGLLWRGGCFACGWKIVRFGEERVDRCRKHAPARRRRAVSRSCRRLSPSTIPVDSGSSPRQHTPPSLATLRIPTTSPSRSWPSRRGVPSPDYNEVGVRISPRDCEERHDMRSGEGM</sequence>
<feature type="compositionally biased region" description="Low complexity" evidence="1">
    <location>
        <begin position="288"/>
        <end position="307"/>
    </location>
</feature>
<keyword evidence="3" id="KW-1185">Reference proteome</keyword>
<gene>
    <name evidence="2" type="ORF">MCHLO_00297</name>
</gene>
<evidence type="ECO:0000313" key="2">
    <source>
        <dbReference type="EMBL" id="GAT42585.1"/>
    </source>
</evidence>